<keyword evidence="1" id="KW-0285">Flavoprotein</keyword>
<keyword evidence="7" id="KW-1185">Reference proteome</keyword>
<dbReference type="GO" id="GO:0004497">
    <property type="term" value="F:monooxygenase activity"/>
    <property type="evidence" value="ECO:0007669"/>
    <property type="project" value="UniProtKB-KW"/>
</dbReference>
<protein>
    <submittedName>
        <fullName evidence="6">FAD-dependent oxidoreductase</fullName>
    </submittedName>
</protein>
<dbReference type="Proteomes" id="UP000317617">
    <property type="component" value="Unassembled WGS sequence"/>
</dbReference>
<dbReference type="PANTHER" id="PTHR46972">
    <property type="entry name" value="MONOOXYGENASE ASQM-RELATED"/>
    <property type="match status" value="1"/>
</dbReference>
<evidence type="ECO:0000313" key="6">
    <source>
        <dbReference type="EMBL" id="GEB82151.1"/>
    </source>
</evidence>
<dbReference type="Gene3D" id="3.50.50.60">
    <property type="entry name" value="FAD/NAD(P)-binding domain"/>
    <property type="match status" value="1"/>
</dbReference>
<comment type="caution">
    <text evidence="6">The sequence shown here is derived from an EMBL/GenBank/DDBJ whole genome shotgun (WGS) entry which is preliminary data.</text>
</comment>
<evidence type="ECO:0000256" key="3">
    <source>
        <dbReference type="ARBA" id="ARBA00023002"/>
    </source>
</evidence>
<dbReference type="PRINTS" id="PR00420">
    <property type="entry name" value="RNGMNOXGNASE"/>
</dbReference>
<keyword evidence="4" id="KW-0503">Monooxygenase</keyword>
<sequence length="375" mass="40875">MERKDMATERIAIIGGGPGGLMLARLLQRQGKCPVVLERDQHAQERPQGGSLDMHGETGQYAMERAGLREAFVAAARPEDQGDRLYNAEGTLLFDRNEPTDDRPEIDRSVLRQILLNSLAPGTVRWGRRITRIASEKGGFLVYGDGWSEQFDGVIGADGAWSCVRPLLSDAVPFYEGVTLVELGFDVARHPRISKLTGSGKMLAVGDNRALITQRNGYGHIRGYVGVRVAESVAREWGKWSGERVRQALRDAFAGWAPELRDVIETGEFIGARPLYALPVGHSWKSQAGLTLLGDAAHLMSPFSGEGVNLALADAVELADALTSVEDWSSVSRYEHIVCARATVAAEGAAQGLRSVFSSKGVEHVLGHYRARMRT</sequence>
<reference evidence="6 7" key="1">
    <citation type="submission" date="2019-06" db="EMBL/GenBank/DDBJ databases">
        <title>Whole genome shotgun sequence of Acetobacter orleanensis NBRC 13752.</title>
        <authorList>
            <person name="Hosoyama A."/>
            <person name="Uohara A."/>
            <person name="Ohji S."/>
            <person name="Ichikawa N."/>
        </authorList>
    </citation>
    <scope>NUCLEOTIDE SEQUENCE [LARGE SCALE GENOMIC DNA]</scope>
    <source>
        <strain evidence="6 7">NBRC 13752</strain>
    </source>
</reference>
<evidence type="ECO:0000256" key="2">
    <source>
        <dbReference type="ARBA" id="ARBA00022827"/>
    </source>
</evidence>
<keyword evidence="3" id="KW-0560">Oxidoreductase</keyword>
<evidence type="ECO:0000313" key="7">
    <source>
        <dbReference type="Proteomes" id="UP000317617"/>
    </source>
</evidence>
<dbReference type="STRING" id="104099.AD949_06680"/>
<dbReference type="AlphaFoldDB" id="A0A4Y3TGT6"/>
<dbReference type="PANTHER" id="PTHR46972:SF1">
    <property type="entry name" value="FAD DEPENDENT OXIDOREDUCTASE DOMAIN-CONTAINING PROTEIN"/>
    <property type="match status" value="1"/>
</dbReference>
<dbReference type="InterPro" id="IPR002938">
    <property type="entry name" value="FAD-bd"/>
</dbReference>
<accession>A0A4Y3TGT6</accession>
<dbReference type="InterPro" id="IPR036188">
    <property type="entry name" value="FAD/NAD-bd_sf"/>
</dbReference>
<evidence type="ECO:0000256" key="1">
    <source>
        <dbReference type="ARBA" id="ARBA00022630"/>
    </source>
</evidence>
<evidence type="ECO:0000259" key="5">
    <source>
        <dbReference type="Pfam" id="PF01494"/>
    </source>
</evidence>
<organism evidence="6 7">
    <name type="scientific">Acetobacter orleanensis</name>
    <dbReference type="NCBI Taxonomy" id="104099"/>
    <lineage>
        <taxon>Bacteria</taxon>
        <taxon>Pseudomonadati</taxon>
        <taxon>Pseudomonadota</taxon>
        <taxon>Alphaproteobacteria</taxon>
        <taxon>Acetobacterales</taxon>
        <taxon>Acetobacteraceae</taxon>
        <taxon>Acetobacter</taxon>
    </lineage>
</organism>
<dbReference type="Pfam" id="PF01494">
    <property type="entry name" value="FAD_binding_3"/>
    <property type="match status" value="1"/>
</dbReference>
<evidence type="ECO:0000256" key="4">
    <source>
        <dbReference type="ARBA" id="ARBA00023033"/>
    </source>
</evidence>
<proteinExistence type="predicted"/>
<dbReference type="SUPFAM" id="SSF51905">
    <property type="entry name" value="FAD/NAD(P)-binding domain"/>
    <property type="match status" value="1"/>
</dbReference>
<feature type="domain" description="FAD-binding" evidence="5">
    <location>
        <begin position="11"/>
        <end position="336"/>
    </location>
</feature>
<gene>
    <name evidence="6" type="ORF">AOR01nite_06280</name>
</gene>
<dbReference type="GO" id="GO:0071949">
    <property type="term" value="F:FAD binding"/>
    <property type="evidence" value="ECO:0007669"/>
    <property type="project" value="InterPro"/>
</dbReference>
<dbReference type="RefSeq" id="WP_082064807.1">
    <property type="nucleotide sequence ID" value="NZ_BJMU01000002.1"/>
</dbReference>
<name>A0A4Y3TGT6_9PROT</name>
<keyword evidence="2" id="KW-0274">FAD</keyword>
<dbReference type="EMBL" id="BJMU01000002">
    <property type="protein sequence ID" value="GEB82151.1"/>
    <property type="molecule type" value="Genomic_DNA"/>
</dbReference>
<dbReference type="OrthoDB" id="4230779at2"/>